<proteinExistence type="predicted"/>
<evidence type="ECO:0000313" key="2">
    <source>
        <dbReference type="EMBL" id="TWU64515.1"/>
    </source>
</evidence>
<protein>
    <submittedName>
        <fullName evidence="2">Uncharacterized protein</fullName>
    </submittedName>
</protein>
<feature type="transmembrane region" description="Helical" evidence="1">
    <location>
        <begin position="129"/>
        <end position="148"/>
    </location>
</feature>
<sequence length="263" mass="29658">MVTRVQFFHPGFKVFTKRLIAGDTARRFDSEPIRPRPFDLSLTVLDQRYSTALLRAWERRLAFTGDAFCLGIANWRCHLLFNAALLILAIAFAWGVSFIGAIVLVCVLFDVVRDHQRSWDGPFTHLRALAWACLTLGVLNFLFVALCREGAVPEASLVRYSWGGVGLLLAWPTLFVVDALYCQRTQILASVSETITAIRYEVFLRATPALERFESLFADIDVSSELSNSVSAWSVVQPFLDALLPWQEESINSLRVTPRSEIE</sequence>
<gene>
    <name evidence="2" type="ORF">V7x_00590</name>
</gene>
<keyword evidence="1" id="KW-0812">Transmembrane</keyword>
<comment type="caution">
    <text evidence="2">The sequence shown here is derived from an EMBL/GenBank/DDBJ whole genome shotgun (WGS) entry which is preliminary data.</text>
</comment>
<accession>A0A5C6FSL0</accession>
<dbReference type="EMBL" id="SJPZ01000001">
    <property type="protein sequence ID" value="TWU64515.1"/>
    <property type="molecule type" value="Genomic_DNA"/>
</dbReference>
<dbReference type="AlphaFoldDB" id="A0A5C6FSL0"/>
<keyword evidence="1" id="KW-1133">Transmembrane helix</keyword>
<evidence type="ECO:0000313" key="3">
    <source>
        <dbReference type="Proteomes" id="UP000316476"/>
    </source>
</evidence>
<feature type="transmembrane region" description="Helical" evidence="1">
    <location>
        <begin position="160"/>
        <end position="181"/>
    </location>
</feature>
<name>A0A5C6FSL0_9PLAN</name>
<keyword evidence="1" id="KW-0472">Membrane</keyword>
<feature type="transmembrane region" description="Helical" evidence="1">
    <location>
        <begin position="83"/>
        <end position="109"/>
    </location>
</feature>
<organism evidence="2 3">
    <name type="scientific">Crateriforma conspicua</name>
    <dbReference type="NCBI Taxonomy" id="2527996"/>
    <lineage>
        <taxon>Bacteria</taxon>
        <taxon>Pseudomonadati</taxon>
        <taxon>Planctomycetota</taxon>
        <taxon>Planctomycetia</taxon>
        <taxon>Planctomycetales</taxon>
        <taxon>Planctomycetaceae</taxon>
        <taxon>Crateriforma</taxon>
    </lineage>
</organism>
<reference evidence="2 3" key="1">
    <citation type="submission" date="2019-02" db="EMBL/GenBank/DDBJ databases">
        <title>Deep-cultivation of Planctomycetes and their phenomic and genomic characterization uncovers novel biology.</title>
        <authorList>
            <person name="Wiegand S."/>
            <person name="Jogler M."/>
            <person name="Boedeker C."/>
            <person name="Pinto D."/>
            <person name="Vollmers J."/>
            <person name="Rivas-Marin E."/>
            <person name="Kohn T."/>
            <person name="Peeters S.H."/>
            <person name="Heuer A."/>
            <person name="Rast P."/>
            <person name="Oberbeckmann S."/>
            <person name="Bunk B."/>
            <person name="Jeske O."/>
            <person name="Meyerdierks A."/>
            <person name="Storesund J.E."/>
            <person name="Kallscheuer N."/>
            <person name="Luecker S."/>
            <person name="Lage O.M."/>
            <person name="Pohl T."/>
            <person name="Merkel B.J."/>
            <person name="Hornburger P."/>
            <person name="Mueller R.-W."/>
            <person name="Bruemmer F."/>
            <person name="Labrenz M."/>
            <person name="Spormann A.M."/>
            <person name="Op Den Camp H."/>
            <person name="Overmann J."/>
            <person name="Amann R."/>
            <person name="Jetten M.S.M."/>
            <person name="Mascher T."/>
            <person name="Medema M.H."/>
            <person name="Devos D.P."/>
            <person name="Kaster A.-K."/>
            <person name="Ovreas L."/>
            <person name="Rohde M."/>
            <person name="Galperin M.Y."/>
            <person name="Jogler C."/>
        </authorList>
    </citation>
    <scope>NUCLEOTIDE SEQUENCE [LARGE SCALE GENOMIC DNA]</scope>
    <source>
        <strain evidence="2 3">V7</strain>
    </source>
</reference>
<evidence type="ECO:0000256" key="1">
    <source>
        <dbReference type="SAM" id="Phobius"/>
    </source>
</evidence>
<dbReference type="Proteomes" id="UP000316476">
    <property type="component" value="Unassembled WGS sequence"/>
</dbReference>